<comment type="similarity">
    <text evidence="1">Belongs to the short-chain dehydrogenases/reductases (SDR) family.</text>
</comment>
<dbReference type="Proteomes" id="UP000664658">
    <property type="component" value="Unassembled WGS sequence"/>
</dbReference>
<comment type="caution">
    <text evidence="3">The sequence shown here is derived from an EMBL/GenBank/DDBJ whole genome shotgun (WGS) entry which is preliminary data.</text>
</comment>
<organism evidence="3 4">
    <name type="scientific">Plesiomonas shigelloides</name>
    <name type="common">Aeromonas shigelloides</name>
    <dbReference type="NCBI Taxonomy" id="703"/>
    <lineage>
        <taxon>Bacteria</taxon>
        <taxon>Pseudomonadati</taxon>
        <taxon>Pseudomonadota</taxon>
        <taxon>Gammaproteobacteria</taxon>
        <taxon>Enterobacterales</taxon>
        <taxon>Enterobacteriaceae</taxon>
        <taxon>Plesiomonas</taxon>
    </lineage>
</organism>
<dbReference type="AlphaFoldDB" id="A0A8I1W5C2"/>
<evidence type="ECO:0000313" key="3">
    <source>
        <dbReference type="EMBL" id="MBO1107550.1"/>
    </source>
</evidence>
<dbReference type="NCBIfam" id="NF006509">
    <property type="entry name" value="PRK08945.1"/>
    <property type="match status" value="1"/>
</dbReference>
<evidence type="ECO:0000313" key="4">
    <source>
        <dbReference type="Proteomes" id="UP000664658"/>
    </source>
</evidence>
<dbReference type="InterPro" id="IPR002347">
    <property type="entry name" value="SDR_fam"/>
</dbReference>
<dbReference type="EMBL" id="JAFNAA010000004">
    <property type="protein sequence ID" value="MBO1107550.1"/>
    <property type="molecule type" value="Genomic_DNA"/>
</dbReference>
<evidence type="ECO:0000256" key="1">
    <source>
        <dbReference type="ARBA" id="ARBA00006484"/>
    </source>
</evidence>
<dbReference type="PANTHER" id="PTHR42901">
    <property type="entry name" value="ALCOHOL DEHYDROGENASE"/>
    <property type="match status" value="1"/>
</dbReference>
<dbReference type="GO" id="GO:0016491">
    <property type="term" value="F:oxidoreductase activity"/>
    <property type="evidence" value="ECO:0007669"/>
    <property type="project" value="UniProtKB-KW"/>
</dbReference>
<reference evidence="3" key="1">
    <citation type="submission" date="2021-03" db="EMBL/GenBank/DDBJ databases">
        <title>Plesiomonas shigelloides zfcc0051, isolated from zebrafish feces.</title>
        <authorList>
            <person name="Vanderhoek Z."/>
            <person name="Gaulke C."/>
        </authorList>
    </citation>
    <scope>NUCLEOTIDE SEQUENCE</scope>
    <source>
        <strain evidence="3">Zfcc0051</strain>
    </source>
</reference>
<dbReference type="SUPFAM" id="SSF51735">
    <property type="entry name" value="NAD(P)-binding Rossmann-fold domains"/>
    <property type="match status" value="1"/>
</dbReference>
<dbReference type="InterPro" id="IPR020904">
    <property type="entry name" value="Sc_DH/Rdtase_CS"/>
</dbReference>
<name>A0A8I1W5C2_PLESH</name>
<protein>
    <submittedName>
        <fullName evidence="3">YciK family oxidoreductase</fullName>
    </submittedName>
</protein>
<gene>
    <name evidence="3" type="ORF">J2R62_04805</name>
</gene>
<accession>A0A8I1W5C2</accession>
<dbReference type="PANTHER" id="PTHR42901:SF1">
    <property type="entry name" value="ALCOHOL DEHYDROGENASE"/>
    <property type="match status" value="1"/>
</dbReference>
<keyword evidence="2" id="KW-0560">Oxidoreductase</keyword>
<dbReference type="InterPro" id="IPR036291">
    <property type="entry name" value="NAD(P)-bd_dom_sf"/>
</dbReference>
<dbReference type="PROSITE" id="PS00061">
    <property type="entry name" value="ADH_SHORT"/>
    <property type="match status" value="1"/>
</dbReference>
<evidence type="ECO:0000256" key="2">
    <source>
        <dbReference type="ARBA" id="ARBA00023002"/>
    </source>
</evidence>
<sequence>MSHCLTVKRGYYVDYQAPENLLTDRIILVSGAGDGIGKEAALTYARHGATVILLGKTVRKLEATYDAIVAQGGQEPAIIALDMMGATGQHYQQIAESIREQFGRLDGALLNAGILGMLSPLAQYDEKTWREVMQVNVTAQFLLAQALLPLLHAAPSASLIFTSSSVGKKGRAFWGAYAVSKFATEGMMQVLADELENTQVRVNCINPGGTRTGMRAKAFPAENPELLKTAAEIMPVYLYLMGDDSKQENGQSFDAQPNRLPGIAR</sequence>
<dbReference type="Gene3D" id="3.40.50.720">
    <property type="entry name" value="NAD(P)-binding Rossmann-like Domain"/>
    <property type="match status" value="1"/>
</dbReference>
<proteinExistence type="inferred from homology"/>
<dbReference type="PRINTS" id="PR00081">
    <property type="entry name" value="GDHRDH"/>
</dbReference>
<dbReference type="Pfam" id="PF00106">
    <property type="entry name" value="adh_short"/>
    <property type="match status" value="1"/>
</dbReference>